<dbReference type="AlphaFoldDB" id="A0A2W1BHH4"/>
<evidence type="ECO:0000256" key="2">
    <source>
        <dbReference type="SAM" id="Phobius"/>
    </source>
</evidence>
<evidence type="ECO:0008006" key="6">
    <source>
        <dbReference type="Google" id="ProtNLM"/>
    </source>
</evidence>
<keyword evidence="2" id="KW-0812">Transmembrane</keyword>
<dbReference type="Gene3D" id="2.70.220.10">
    <property type="entry name" value="Ganglioside GM2 activator"/>
    <property type="match status" value="1"/>
</dbReference>
<accession>A0A2W1BHH4</accession>
<reference evidence="4" key="2">
    <citation type="submission" date="2017-05" db="EMBL/GenBank/DDBJ databases">
        <authorList>
            <person name="Song R."/>
            <person name="Chenine A.L."/>
            <person name="Ruprecht R.M."/>
        </authorList>
    </citation>
    <scope>NUCLEOTIDE SEQUENCE</scope>
    <source>
        <strain evidence="4">Harm_GR_Male_#8</strain>
        <tissue evidence="4">Whole organism</tissue>
    </source>
</reference>
<dbReference type="InterPro" id="IPR036846">
    <property type="entry name" value="GM2-AP_sf"/>
</dbReference>
<feature type="transmembrane region" description="Helical" evidence="2">
    <location>
        <begin position="6"/>
        <end position="23"/>
    </location>
</feature>
<dbReference type="EMBL" id="KZ150057">
    <property type="protein sequence ID" value="PZC74288.1"/>
    <property type="molecule type" value="Genomic_DNA"/>
</dbReference>
<dbReference type="Proteomes" id="UP000249218">
    <property type="component" value="Unassembled WGS sequence"/>
</dbReference>
<keyword evidence="2" id="KW-0472">Membrane</keyword>
<evidence type="ECO:0000256" key="1">
    <source>
        <dbReference type="ARBA" id="ARBA00022729"/>
    </source>
</evidence>
<sequence length="183" mass="21400">MSPCFIFFGLYMLIPLVIGFCLLGPGRWLVLNIAQCENPEQYDWVYEVSRKKMNRTHDSFDFGLKLDRIFNSSYAVQIDVYQKVDGGFKYHNTIRNECACALFMKYAEQNMIRGLMQANVDPPDCPIQPGDITLKDFVMDYKELPKLGVYGTFQTNLYLLYEGIKYFCIQVILNFDLHDSDWF</sequence>
<gene>
    <name evidence="4" type="primary">HaOG207980</name>
    <name evidence="3" type="synonym">HaOG215881</name>
    <name evidence="4" type="ORF">B5X24_HaOG207980</name>
    <name evidence="3" type="ORF">B5X24_HaOG215881</name>
</gene>
<evidence type="ECO:0000313" key="5">
    <source>
        <dbReference type="Proteomes" id="UP000249218"/>
    </source>
</evidence>
<dbReference type="OrthoDB" id="8179976at2759"/>
<protein>
    <recommendedName>
        <fullName evidence="6">MD-2-related lipid-recognition domain-containing protein</fullName>
    </recommendedName>
</protein>
<organism evidence="4 5">
    <name type="scientific">Helicoverpa armigera</name>
    <name type="common">Cotton bollworm</name>
    <name type="synonym">Heliothis armigera</name>
    <dbReference type="NCBI Taxonomy" id="29058"/>
    <lineage>
        <taxon>Eukaryota</taxon>
        <taxon>Metazoa</taxon>
        <taxon>Ecdysozoa</taxon>
        <taxon>Arthropoda</taxon>
        <taxon>Hexapoda</taxon>
        <taxon>Insecta</taxon>
        <taxon>Pterygota</taxon>
        <taxon>Neoptera</taxon>
        <taxon>Endopterygota</taxon>
        <taxon>Lepidoptera</taxon>
        <taxon>Glossata</taxon>
        <taxon>Ditrysia</taxon>
        <taxon>Noctuoidea</taxon>
        <taxon>Noctuidae</taxon>
        <taxon>Heliothinae</taxon>
        <taxon>Helicoverpa</taxon>
    </lineage>
</organism>
<keyword evidence="5" id="KW-1185">Reference proteome</keyword>
<proteinExistence type="predicted"/>
<reference evidence="4 5" key="1">
    <citation type="journal article" date="2017" name="BMC Biol.">
        <title>Genomic innovations, transcriptional plasticity and gene loss underlying the evolution and divergence of two highly polyphagous and invasive Helicoverpa pest species.</title>
        <authorList>
            <person name="Pearce S.L."/>
            <person name="Clarke D.F."/>
            <person name="East P.D."/>
            <person name="Elfekih S."/>
            <person name="Gordon K.H."/>
            <person name="Jermiin L.S."/>
            <person name="McGaughran A."/>
            <person name="Oakeshott J.G."/>
            <person name="Papanikolaou A."/>
            <person name="Perera O.P."/>
            <person name="Rane R.V."/>
            <person name="Richards S."/>
            <person name="Tay W.T."/>
            <person name="Walsh T.K."/>
            <person name="Anderson A."/>
            <person name="Anderson C.J."/>
            <person name="Asgari S."/>
            <person name="Board P.G."/>
            <person name="Bretschneider A."/>
            <person name="Campbell P.M."/>
            <person name="Chertemps T."/>
            <person name="Christeller J.T."/>
            <person name="Coppin C.W."/>
            <person name="Downes S.J."/>
            <person name="Duan G."/>
            <person name="Farnsworth C.A."/>
            <person name="Good R.T."/>
            <person name="Han L.B."/>
            <person name="Han Y.C."/>
            <person name="Hatje K."/>
            <person name="Horne I."/>
            <person name="Huang Y.P."/>
            <person name="Hughes D.S."/>
            <person name="Jacquin-Joly E."/>
            <person name="James W."/>
            <person name="Jhangiani S."/>
            <person name="Kollmar M."/>
            <person name="Kuwar S.S."/>
            <person name="Li S."/>
            <person name="Liu N.Y."/>
            <person name="Maibeche M.T."/>
            <person name="Miller J.R."/>
            <person name="Montagne N."/>
            <person name="Perry T."/>
            <person name="Qu J."/>
            <person name="Song S.V."/>
            <person name="Sutton G.G."/>
            <person name="Vogel H."/>
            <person name="Walenz B.P."/>
            <person name="Xu W."/>
            <person name="Zhang H.J."/>
            <person name="Zou Z."/>
            <person name="Batterham P."/>
            <person name="Edwards O.R."/>
            <person name="Feyereisen R."/>
            <person name="Gibbs R.A."/>
            <person name="Heckel D.G."/>
            <person name="McGrath A."/>
            <person name="Robin C."/>
            <person name="Scherer S.E."/>
            <person name="Worley K.C."/>
            <person name="Wu Y.D."/>
        </authorList>
    </citation>
    <scope>NUCLEOTIDE SEQUENCE [LARGE SCALE GENOMIC DNA]</scope>
    <source>
        <strain evidence="4">Harm_GR_Male_#8</strain>
        <tissue evidence="4">Whole organism</tissue>
    </source>
</reference>
<keyword evidence="2" id="KW-1133">Transmembrane helix</keyword>
<name>A0A2W1BHH4_HELAM</name>
<evidence type="ECO:0000313" key="3">
    <source>
        <dbReference type="EMBL" id="PZC70487.1"/>
    </source>
</evidence>
<evidence type="ECO:0000313" key="4">
    <source>
        <dbReference type="EMBL" id="PZC74288.1"/>
    </source>
</evidence>
<keyword evidence="1" id="KW-0732">Signal</keyword>
<dbReference type="EMBL" id="KZ150586">
    <property type="protein sequence ID" value="PZC70487.1"/>
    <property type="molecule type" value="Genomic_DNA"/>
</dbReference>